<organism evidence="2 3">
    <name type="scientific">Fusarium falciforme</name>
    <dbReference type="NCBI Taxonomy" id="195108"/>
    <lineage>
        <taxon>Eukaryota</taxon>
        <taxon>Fungi</taxon>
        <taxon>Dikarya</taxon>
        <taxon>Ascomycota</taxon>
        <taxon>Pezizomycotina</taxon>
        <taxon>Sordariomycetes</taxon>
        <taxon>Hypocreomycetidae</taxon>
        <taxon>Hypocreales</taxon>
        <taxon>Nectriaceae</taxon>
        <taxon>Fusarium</taxon>
        <taxon>Fusarium solani species complex</taxon>
    </lineage>
</organism>
<accession>A0A9W8QSZ6</accession>
<dbReference type="EMBL" id="JAOQAV010000268">
    <property type="protein sequence ID" value="KAJ4175977.1"/>
    <property type="molecule type" value="Genomic_DNA"/>
</dbReference>
<comment type="caution">
    <text evidence="2">The sequence shown here is derived from an EMBL/GenBank/DDBJ whole genome shotgun (WGS) entry which is preliminary data.</text>
</comment>
<dbReference type="InterPro" id="IPR036514">
    <property type="entry name" value="SGNH_hydro_sf"/>
</dbReference>
<feature type="chain" id="PRO_5040866715" description="Carbohydrate esterase family 16 protein" evidence="1">
    <location>
        <begin position="18"/>
        <end position="210"/>
    </location>
</feature>
<gene>
    <name evidence="2" type="ORF">NW755_014664</name>
</gene>
<evidence type="ECO:0008006" key="4">
    <source>
        <dbReference type="Google" id="ProtNLM"/>
    </source>
</evidence>
<dbReference type="AlphaFoldDB" id="A0A9W8QSZ6"/>
<dbReference type="Gene3D" id="3.40.50.1110">
    <property type="entry name" value="SGNH hydrolase"/>
    <property type="match status" value="1"/>
</dbReference>
<proteinExistence type="predicted"/>
<reference evidence="2" key="1">
    <citation type="submission" date="2022-09" db="EMBL/GenBank/DDBJ databases">
        <title>Fusarium specimens isolated from Avocado Roots.</title>
        <authorList>
            <person name="Stajich J."/>
            <person name="Roper C."/>
            <person name="Heimlech-Rivalta G."/>
        </authorList>
    </citation>
    <scope>NUCLEOTIDE SEQUENCE</scope>
    <source>
        <strain evidence="2">A02</strain>
    </source>
</reference>
<dbReference type="GO" id="GO:0016788">
    <property type="term" value="F:hydrolase activity, acting on ester bonds"/>
    <property type="evidence" value="ECO:0007669"/>
    <property type="project" value="InterPro"/>
</dbReference>
<feature type="signal peptide" evidence="1">
    <location>
        <begin position="1"/>
        <end position="17"/>
    </location>
</feature>
<evidence type="ECO:0000313" key="2">
    <source>
        <dbReference type="EMBL" id="KAJ4175977.1"/>
    </source>
</evidence>
<dbReference type="Proteomes" id="UP001152087">
    <property type="component" value="Unassembled WGS sequence"/>
</dbReference>
<dbReference type="InterPro" id="IPR001087">
    <property type="entry name" value="GDSL"/>
</dbReference>
<evidence type="ECO:0000256" key="1">
    <source>
        <dbReference type="SAM" id="SignalP"/>
    </source>
</evidence>
<dbReference type="SUPFAM" id="SSF52266">
    <property type="entry name" value="SGNH hydrolase"/>
    <property type="match status" value="1"/>
</dbReference>
<name>A0A9W8QSZ6_9HYPO</name>
<keyword evidence="1" id="KW-0732">Signal</keyword>
<protein>
    <recommendedName>
        <fullName evidence="4">Carbohydrate esterase family 16 protein</fullName>
    </recommendedName>
</protein>
<sequence length="210" mass="23087">MLFLLFTVFGSLATVKSCGLRKFENLLTFGDSLTDDTCGPYFLKHNELPPPGVVLPVETSASGGHAWGRIAANTVGANFVNYAVQGATCDAEIVQRRFDLMDMLFPSIMHYEPPAFKADLKFTNVFPNRQPDNTAYTLWVGPNDLGAGGFFNDAWAPGATLTNVTERFWEALDQIYETGGRYVVVNTQAPVYIFPLYRAIEDGGPDDNAL</sequence>
<dbReference type="Pfam" id="PF00657">
    <property type="entry name" value="Lipase_GDSL"/>
    <property type="match status" value="1"/>
</dbReference>
<evidence type="ECO:0000313" key="3">
    <source>
        <dbReference type="Proteomes" id="UP001152087"/>
    </source>
</evidence>
<keyword evidence="3" id="KW-1185">Reference proteome</keyword>